<comment type="caution">
    <text evidence="2">The sequence shown here is derived from an EMBL/GenBank/DDBJ whole genome shotgun (WGS) entry which is preliminary data.</text>
</comment>
<evidence type="ECO:0000256" key="1">
    <source>
        <dbReference type="SAM" id="MobiDB-lite"/>
    </source>
</evidence>
<sequence length="340" mass="38354">MAPSLDNVQAVGSNGIPLELGSLEPLLYIPDGYDLVDLAEVKGDFGSRSKEGIIIELRFLAYNDLGPYQFSVSCNHTRNHLISIEEVWAKGTPTSALKTAFWDACYERHHHPRCFLAREAYLGLVAEEEVTRWMTASTEKMEKASRTAKAEMIGMESILEKTTEELKNLGFDRSVEELLDAEIEHAYQTVPDLKDAAMSTEGADQSTTRKRPPPWARIPQGKRASLTAFIPAGGLKPLDRVILADRTNYFPRPCTNTARRKEIARKRELSLANRMARLTHAQQDMVHAAFSKEISLDSIQMNLQRLTVVEKETTPTYLGRIIQEIEDQEEVICFKGRQNM</sequence>
<protein>
    <submittedName>
        <fullName evidence="2">Uncharacterized protein</fullName>
    </submittedName>
</protein>
<dbReference type="EMBL" id="VXIT01000004">
    <property type="protein sequence ID" value="KAA6413016.1"/>
    <property type="molecule type" value="Genomic_DNA"/>
</dbReference>
<evidence type="ECO:0000313" key="2">
    <source>
        <dbReference type="EMBL" id="KAA6413016.1"/>
    </source>
</evidence>
<dbReference type="AlphaFoldDB" id="A0A5M8PUC3"/>
<evidence type="ECO:0000313" key="3">
    <source>
        <dbReference type="Proteomes" id="UP000324767"/>
    </source>
</evidence>
<feature type="region of interest" description="Disordered" evidence="1">
    <location>
        <begin position="194"/>
        <end position="218"/>
    </location>
</feature>
<dbReference type="OrthoDB" id="5329104at2759"/>
<gene>
    <name evidence="2" type="ORF">FRX48_02759</name>
</gene>
<proteinExistence type="predicted"/>
<name>A0A5M8PUC3_9LECA</name>
<organism evidence="2 3">
    <name type="scientific">Lasallia pustulata</name>
    <dbReference type="NCBI Taxonomy" id="136370"/>
    <lineage>
        <taxon>Eukaryota</taxon>
        <taxon>Fungi</taxon>
        <taxon>Dikarya</taxon>
        <taxon>Ascomycota</taxon>
        <taxon>Pezizomycotina</taxon>
        <taxon>Lecanoromycetes</taxon>
        <taxon>OSLEUM clade</taxon>
        <taxon>Umbilicariomycetidae</taxon>
        <taxon>Umbilicariales</taxon>
        <taxon>Umbilicariaceae</taxon>
        <taxon>Lasallia</taxon>
    </lineage>
</organism>
<dbReference type="Proteomes" id="UP000324767">
    <property type="component" value="Unassembled WGS sequence"/>
</dbReference>
<reference evidence="2 3" key="1">
    <citation type="submission" date="2019-09" db="EMBL/GenBank/DDBJ databases">
        <title>The hologenome of the rock-dwelling lichen Lasallia pustulata.</title>
        <authorList>
            <person name="Greshake Tzovaras B."/>
            <person name="Segers F."/>
            <person name="Bicker A."/>
            <person name="Dal Grande F."/>
            <person name="Otte J."/>
            <person name="Hankeln T."/>
            <person name="Schmitt I."/>
            <person name="Ebersberger I."/>
        </authorList>
    </citation>
    <scope>NUCLEOTIDE SEQUENCE [LARGE SCALE GENOMIC DNA]</scope>
    <source>
        <strain evidence="2">A1-1</strain>
    </source>
</reference>
<accession>A0A5M8PUC3</accession>